<organism evidence="6">
    <name type="scientific">termite gut metagenome</name>
    <dbReference type="NCBI Taxonomy" id="433724"/>
    <lineage>
        <taxon>unclassified sequences</taxon>
        <taxon>metagenomes</taxon>
        <taxon>organismal metagenomes</taxon>
    </lineage>
</organism>
<dbReference type="EMBL" id="SNRY01000601">
    <property type="protein sequence ID" value="KAA6338621.1"/>
    <property type="molecule type" value="Genomic_DNA"/>
</dbReference>
<evidence type="ECO:0000259" key="5">
    <source>
        <dbReference type="Pfam" id="PF03811"/>
    </source>
</evidence>
<dbReference type="Pfam" id="PF03400">
    <property type="entry name" value="DDE_Tnp_IS1"/>
    <property type="match status" value="1"/>
</dbReference>
<comment type="function">
    <text evidence="1">Absolutely required for transposition of IS1.</text>
</comment>
<evidence type="ECO:0000256" key="1">
    <source>
        <dbReference type="ARBA" id="ARBA00004091"/>
    </source>
</evidence>
<dbReference type="NCBIfam" id="NF033558">
    <property type="entry name" value="transpos_IS1"/>
    <property type="match status" value="1"/>
</dbReference>
<evidence type="ECO:0000313" key="6">
    <source>
        <dbReference type="EMBL" id="KAA6338621.1"/>
    </source>
</evidence>
<evidence type="ECO:0000256" key="3">
    <source>
        <dbReference type="ARBA" id="ARBA00022578"/>
    </source>
</evidence>
<dbReference type="Pfam" id="PF03811">
    <property type="entry name" value="Zn_ribbon_InsA"/>
    <property type="match status" value="1"/>
</dbReference>
<dbReference type="GO" id="GO:0003677">
    <property type="term" value="F:DNA binding"/>
    <property type="evidence" value="ECO:0007669"/>
    <property type="project" value="InterPro"/>
</dbReference>
<keyword evidence="4" id="KW-0233">DNA recombination</keyword>
<comment type="caution">
    <text evidence="6">The sequence shown here is derived from an EMBL/GenBank/DDBJ whole genome shotgun (WGS) entry which is preliminary data.</text>
</comment>
<proteinExistence type="inferred from homology"/>
<dbReference type="PANTHER" id="PTHR33293">
    <property type="entry name" value="INSERTION ELEMENT IS1 1 PROTEIN INSB-RELATED"/>
    <property type="match status" value="1"/>
</dbReference>
<dbReference type="InterPro" id="IPR005063">
    <property type="entry name" value="Transposase_27"/>
</dbReference>
<feature type="domain" description="InsA N-terminal zinc ribbon" evidence="5">
    <location>
        <begin position="4"/>
        <end position="35"/>
    </location>
</feature>
<protein>
    <recommendedName>
        <fullName evidence="5">InsA N-terminal zinc ribbon domain-containing protein</fullName>
    </recommendedName>
</protein>
<accession>A0A5J4S059</accession>
<comment type="similarity">
    <text evidence="2">Belongs to the transposase 27 family.</text>
</comment>
<name>A0A5J4S059_9ZZZZ</name>
<gene>
    <name evidence="6" type="ORF">EZS27_013384</name>
</gene>
<dbReference type="GO" id="GO:0004803">
    <property type="term" value="F:transposase activity"/>
    <property type="evidence" value="ECO:0007669"/>
    <property type="project" value="InterPro"/>
</dbReference>
<evidence type="ECO:0000256" key="4">
    <source>
        <dbReference type="ARBA" id="ARBA00023172"/>
    </source>
</evidence>
<dbReference type="AlphaFoldDB" id="A0A5J4S059"/>
<sequence>MKITLTLHCPDCQSTKIKKNGKKSCGKQNYLCKNCFRQFIGDHALTYKGCHSGLIHRILLMLVRGIGIRDISVIQEVSVRKVLSVLVNSHHVLTPRKFHYETLEVDEFWTYAGNKGKKYWLIYAYERQGGEIVAYVWGKRDLKTAKRLREKLIKLGVSFGCICTDDWQSFITTFKEDNHVIGKAYTVGIEGNNCRFRNRIRRAFRKTCCFSKKLFNHLKAFRLAFFYINYGYV</sequence>
<dbReference type="InterPro" id="IPR051354">
    <property type="entry name" value="Transposase_27_IS1"/>
</dbReference>
<dbReference type="InterPro" id="IPR003220">
    <property type="entry name" value="InsA_N_dom_Znf"/>
</dbReference>
<dbReference type="PANTHER" id="PTHR33293:SF1">
    <property type="entry name" value="INSERTION ELEMENT IS1 1 PROTEIN INSB-RELATED"/>
    <property type="match status" value="1"/>
</dbReference>
<evidence type="ECO:0000256" key="2">
    <source>
        <dbReference type="ARBA" id="ARBA00008841"/>
    </source>
</evidence>
<keyword evidence="3" id="KW-0815">Transposition</keyword>
<reference evidence="6" key="1">
    <citation type="submission" date="2019-03" db="EMBL/GenBank/DDBJ databases">
        <title>Single cell metagenomics reveals metabolic interactions within the superorganism composed of flagellate Streblomastix strix and complex community of Bacteroidetes bacteria on its surface.</title>
        <authorList>
            <person name="Treitli S.C."/>
            <person name="Kolisko M."/>
            <person name="Husnik F."/>
            <person name="Keeling P."/>
            <person name="Hampl V."/>
        </authorList>
    </citation>
    <scope>NUCLEOTIDE SEQUENCE</scope>
    <source>
        <strain evidence="6">STM</strain>
    </source>
</reference>
<dbReference type="GO" id="GO:0006313">
    <property type="term" value="P:DNA transposition"/>
    <property type="evidence" value="ECO:0007669"/>
    <property type="project" value="InterPro"/>
</dbReference>